<proteinExistence type="predicted"/>
<feature type="transmembrane region" description="Helical" evidence="1">
    <location>
        <begin position="18"/>
        <end position="42"/>
    </location>
</feature>
<dbReference type="Gramene" id="rna-AYBTSS11_LOCUS26809">
    <property type="protein sequence ID" value="CAJ1974728.1"/>
    <property type="gene ID" value="gene-AYBTSS11_LOCUS26809"/>
</dbReference>
<accession>A0AA86SXE4</accession>
<feature type="non-terminal residue" evidence="2">
    <location>
        <position position="1"/>
    </location>
</feature>
<reference evidence="2" key="1">
    <citation type="submission" date="2023-10" db="EMBL/GenBank/DDBJ databases">
        <authorList>
            <person name="Domelevo Entfellner J.-B."/>
        </authorList>
    </citation>
    <scope>NUCLEOTIDE SEQUENCE</scope>
</reference>
<dbReference type="EMBL" id="OY731406">
    <property type="protein sequence ID" value="CAJ1974728.1"/>
    <property type="molecule type" value="Genomic_DNA"/>
</dbReference>
<keyword evidence="3" id="KW-1185">Reference proteome</keyword>
<sequence>FHFGNCFDTIEIAENLNYKILCTLEAGVLCFSWGLKILWFIFESLKLFALSRV</sequence>
<gene>
    <name evidence="2" type="ORF">AYBTSS11_LOCUS26809</name>
</gene>
<keyword evidence="1" id="KW-0472">Membrane</keyword>
<protein>
    <submittedName>
        <fullName evidence="2">Uncharacterized protein</fullName>
    </submittedName>
</protein>
<keyword evidence="1" id="KW-1133">Transmembrane helix</keyword>
<keyword evidence="1" id="KW-0812">Transmembrane</keyword>
<organism evidence="2 3">
    <name type="scientific">Sphenostylis stenocarpa</name>
    <dbReference type="NCBI Taxonomy" id="92480"/>
    <lineage>
        <taxon>Eukaryota</taxon>
        <taxon>Viridiplantae</taxon>
        <taxon>Streptophyta</taxon>
        <taxon>Embryophyta</taxon>
        <taxon>Tracheophyta</taxon>
        <taxon>Spermatophyta</taxon>
        <taxon>Magnoliopsida</taxon>
        <taxon>eudicotyledons</taxon>
        <taxon>Gunneridae</taxon>
        <taxon>Pentapetalae</taxon>
        <taxon>rosids</taxon>
        <taxon>fabids</taxon>
        <taxon>Fabales</taxon>
        <taxon>Fabaceae</taxon>
        <taxon>Papilionoideae</taxon>
        <taxon>50 kb inversion clade</taxon>
        <taxon>NPAAA clade</taxon>
        <taxon>indigoferoid/millettioid clade</taxon>
        <taxon>Phaseoleae</taxon>
        <taxon>Sphenostylis</taxon>
    </lineage>
</organism>
<name>A0AA86SXE4_9FABA</name>
<evidence type="ECO:0000313" key="2">
    <source>
        <dbReference type="EMBL" id="CAJ1974728.1"/>
    </source>
</evidence>
<evidence type="ECO:0000313" key="3">
    <source>
        <dbReference type="Proteomes" id="UP001189624"/>
    </source>
</evidence>
<dbReference type="Proteomes" id="UP001189624">
    <property type="component" value="Chromosome 9"/>
</dbReference>
<dbReference type="AlphaFoldDB" id="A0AA86SXE4"/>
<evidence type="ECO:0000256" key="1">
    <source>
        <dbReference type="SAM" id="Phobius"/>
    </source>
</evidence>